<dbReference type="InterPro" id="IPR000109">
    <property type="entry name" value="POT_fam"/>
</dbReference>
<dbReference type="CDD" id="cd17346">
    <property type="entry name" value="MFS_DtpA_like"/>
    <property type="match status" value="1"/>
</dbReference>
<accession>A0A1D9LKW2</accession>
<feature type="transmembrane region" description="Helical" evidence="8">
    <location>
        <begin position="390"/>
        <end position="409"/>
    </location>
</feature>
<evidence type="ECO:0000256" key="7">
    <source>
        <dbReference type="ARBA" id="ARBA00023136"/>
    </source>
</evidence>
<keyword evidence="5" id="KW-0571">Peptide transport</keyword>
<evidence type="ECO:0000256" key="6">
    <source>
        <dbReference type="ARBA" id="ARBA00022989"/>
    </source>
</evidence>
<organism evidence="10 11">
    <name type="scientific">Chromobacterium vaccinii</name>
    <dbReference type="NCBI Taxonomy" id="1108595"/>
    <lineage>
        <taxon>Bacteria</taxon>
        <taxon>Pseudomonadati</taxon>
        <taxon>Pseudomonadota</taxon>
        <taxon>Betaproteobacteria</taxon>
        <taxon>Neisseriales</taxon>
        <taxon>Chromobacteriaceae</taxon>
        <taxon>Chromobacterium</taxon>
    </lineage>
</organism>
<evidence type="ECO:0000256" key="5">
    <source>
        <dbReference type="ARBA" id="ARBA00022856"/>
    </source>
</evidence>
<feature type="transmembrane region" description="Helical" evidence="8">
    <location>
        <begin position="188"/>
        <end position="207"/>
    </location>
</feature>
<feature type="domain" description="Major facilitator superfamily (MFS) profile" evidence="9">
    <location>
        <begin position="18"/>
        <end position="460"/>
    </location>
</feature>
<feature type="transmembrane region" description="Helical" evidence="8">
    <location>
        <begin position="292"/>
        <end position="313"/>
    </location>
</feature>
<keyword evidence="4 8" id="KW-0812">Transmembrane</keyword>
<dbReference type="KEGG" id="cvc:BKX93_18910"/>
<feature type="transmembrane region" description="Helical" evidence="8">
    <location>
        <begin position="247"/>
        <end position="264"/>
    </location>
</feature>
<dbReference type="Proteomes" id="UP000178776">
    <property type="component" value="Chromosome"/>
</dbReference>
<evidence type="ECO:0000313" key="10">
    <source>
        <dbReference type="EMBL" id="AOZ51861.1"/>
    </source>
</evidence>
<dbReference type="NCBIfam" id="TIGR00924">
    <property type="entry name" value="yjdL_sub1_fam"/>
    <property type="match status" value="2"/>
</dbReference>
<dbReference type="PANTHER" id="PTHR23517:SF15">
    <property type="entry name" value="PROTON-DEPENDENT OLIGOPEPTIDE FAMILY TRANSPORT PROTEIN"/>
    <property type="match status" value="1"/>
</dbReference>
<comment type="subcellular location">
    <subcellularLocation>
        <location evidence="1">Cell membrane</location>
        <topology evidence="1">Multi-pass membrane protein</topology>
    </subcellularLocation>
</comment>
<dbReference type="EMBL" id="CP017707">
    <property type="protein sequence ID" value="AOZ51861.1"/>
    <property type="molecule type" value="Genomic_DNA"/>
</dbReference>
<evidence type="ECO:0000313" key="11">
    <source>
        <dbReference type="Proteomes" id="UP000178776"/>
    </source>
</evidence>
<reference evidence="10 11" key="1">
    <citation type="submission" date="2016-10" db="EMBL/GenBank/DDBJ databases">
        <title>Chromobacterium muskegensis sp. nov., an insecticidal bacterium isolated from Sphagnum bogs.</title>
        <authorList>
            <person name="Sparks M.E."/>
            <person name="Blackburn M.B."/>
            <person name="Gundersen-Rindal D.E."/>
            <person name="Mitchell A."/>
            <person name="Farrar R."/>
            <person name="Kuhar D."/>
        </authorList>
    </citation>
    <scope>NUCLEOTIDE SEQUENCE [LARGE SCALE GENOMIC DNA]</scope>
    <source>
        <strain evidence="10 11">21-1</strain>
    </source>
</reference>
<keyword evidence="6 8" id="KW-1133">Transmembrane helix</keyword>
<dbReference type="STRING" id="1108595.BKX93_18910"/>
<dbReference type="PANTHER" id="PTHR23517">
    <property type="entry name" value="RESISTANCE PROTEIN MDTM, PUTATIVE-RELATED-RELATED"/>
    <property type="match status" value="1"/>
</dbReference>
<dbReference type="PROSITE" id="PS50850">
    <property type="entry name" value="MFS"/>
    <property type="match status" value="1"/>
</dbReference>
<keyword evidence="3" id="KW-1003">Cell membrane</keyword>
<dbReference type="Gene3D" id="1.20.1250.20">
    <property type="entry name" value="MFS general substrate transporter like domains"/>
    <property type="match status" value="2"/>
</dbReference>
<sequence>MSSHSKETLMSTQSHPKGLYLLFVTEMWERFSYYGMRAIFTLYMIKALLFDKAHASDIYGTYTGLVYLTPLVGGYIADRYWGNRRSILAGGVLMAIGQFMLFFSGSLHETNVAAASWLLYGGLGFLIAGNGLFKPNISSMVGQLYAPGDKRVDSAFTIFYMGINTGSLIAPLVCGTLGDTGNPSDFKWGFMAAGFGMLLSLVVFTLFKNKYLVTPEGKPIGLAPKRHHDSGEKVVHEPLTRIEKQRLAVILIVSAFVIFFWSAFEQAGASLTFFAEEQTNRNLLGFTVPASYFQSLNPVSVVIFAPIFAWIWTKLGSKGMEPSSPAKMALGLFFLALGYLVIAFGVDGLAPGVKVSMLWLVSLYVLHTFGELSLSPIGLSLVVKLSPARFTGLMMGIWFLSNAAANKFAGTLSELYPDPAKPVPHFLGYAVTNLHDFFMLFVMMAGASSLVLFALSSVLKKMMHGR</sequence>
<dbReference type="InterPro" id="IPR020846">
    <property type="entry name" value="MFS_dom"/>
</dbReference>
<dbReference type="GO" id="GO:0015833">
    <property type="term" value="P:peptide transport"/>
    <property type="evidence" value="ECO:0007669"/>
    <property type="project" value="UniProtKB-KW"/>
</dbReference>
<dbReference type="AlphaFoldDB" id="A0A1D9LKW2"/>
<dbReference type="GO" id="GO:0005886">
    <property type="term" value="C:plasma membrane"/>
    <property type="evidence" value="ECO:0007669"/>
    <property type="project" value="UniProtKB-SubCell"/>
</dbReference>
<dbReference type="InterPro" id="IPR005279">
    <property type="entry name" value="Dipep/tripep_permease"/>
</dbReference>
<evidence type="ECO:0000256" key="4">
    <source>
        <dbReference type="ARBA" id="ARBA00022692"/>
    </source>
</evidence>
<proteinExistence type="predicted"/>
<keyword evidence="2" id="KW-0813">Transport</keyword>
<keyword evidence="7 8" id="KW-0472">Membrane</keyword>
<name>A0A1D9LKW2_9NEIS</name>
<evidence type="ECO:0000256" key="2">
    <source>
        <dbReference type="ARBA" id="ARBA00022448"/>
    </source>
</evidence>
<feature type="transmembrane region" description="Helical" evidence="8">
    <location>
        <begin position="87"/>
        <end position="108"/>
    </location>
</feature>
<feature type="transmembrane region" description="Helical" evidence="8">
    <location>
        <begin position="154"/>
        <end position="173"/>
    </location>
</feature>
<feature type="transmembrane region" description="Helical" evidence="8">
    <location>
        <begin position="437"/>
        <end position="459"/>
    </location>
</feature>
<feature type="transmembrane region" description="Helical" evidence="8">
    <location>
        <begin position="325"/>
        <end position="346"/>
    </location>
</feature>
<evidence type="ECO:0000259" key="9">
    <source>
        <dbReference type="PROSITE" id="PS50850"/>
    </source>
</evidence>
<dbReference type="SUPFAM" id="SSF103473">
    <property type="entry name" value="MFS general substrate transporter"/>
    <property type="match status" value="1"/>
</dbReference>
<evidence type="ECO:0000256" key="8">
    <source>
        <dbReference type="SAM" id="Phobius"/>
    </source>
</evidence>
<evidence type="ECO:0000256" key="1">
    <source>
        <dbReference type="ARBA" id="ARBA00004651"/>
    </source>
</evidence>
<gene>
    <name evidence="10" type="ORF">BKX93_18910</name>
</gene>
<dbReference type="InterPro" id="IPR036259">
    <property type="entry name" value="MFS_trans_sf"/>
</dbReference>
<evidence type="ECO:0000256" key="3">
    <source>
        <dbReference type="ARBA" id="ARBA00022475"/>
    </source>
</evidence>
<feature type="transmembrane region" description="Helical" evidence="8">
    <location>
        <begin position="114"/>
        <end position="133"/>
    </location>
</feature>
<keyword evidence="5" id="KW-0653">Protein transport</keyword>
<dbReference type="Pfam" id="PF00854">
    <property type="entry name" value="PTR2"/>
    <property type="match status" value="2"/>
</dbReference>
<feature type="transmembrane region" description="Helical" evidence="8">
    <location>
        <begin position="358"/>
        <end position="383"/>
    </location>
</feature>
<protein>
    <submittedName>
        <fullName evidence="10">MFS transporter</fullName>
    </submittedName>
</protein>
<dbReference type="InterPro" id="IPR050171">
    <property type="entry name" value="MFS_Transporters"/>
</dbReference>
<dbReference type="GO" id="GO:1904680">
    <property type="term" value="F:peptide transmembrane transporter activity"/>
    <property type="evidence" value="ECO:0007669"/>
    <property type="project" value="InterPro"/>
</dbReference>